<evidence type="ECO:0000313" key="1">
    <source>
        <dbReference type="EMBL" id="BBM87504.1"/>
    </source>
</evidence>
<reference evidence="1 2" key="1">
    <citation type="submission" date="2019-08" db="EMBL/GenBank/DDBJ databases">
        <title>Complete genome sequence of Candidatus Uab amorphum.</title>
        <authorList>
            <person name="Shiratori T."/>
            <person name="Suzuki S."/>
            <person name="Kakizawa Y."/>
            <person name="Ishida K."/>
        </authorList>
    </citation>
    <scope>NUCLEOTIDE SEQUENCE [LARGE SCALE GENOMIC DNA]</scope>
    <source>
        <strain evidence="1 2">SRT547</strain>
    </source>
</reference>
<keyword evidence="2" id="KW-1185">Reference proteome</keyword>
<accession>A0A5S9IT82</accession>
<dbReference type="EMBL" id="AP019860">
    <property type="protein sequence ID" value="BBM87504.1"/>
    <property type="molecule type" value="Genomic_DNA"/>
</dbReference>
<sequence>MRLLFIVVAVLVIIGCDSNSPEVEALRKSIEQVKVDTKAMAKDTEDLQKELRETWKNSLLYRFPNIRQIAWGREMQNDIPGLDYLSTINFISNKKRQIKLIFNYKTDKDKVRPHFYIYIFDSRGINIHRQEVIFKAFWNHYLKKDNLTPQEVKLKLPVTKSTPTYFLLKEISS</sequence>
<dbReference type="Proteomes" id="UP000326354">
    <property type="component" value="Chromosome"/>
</dbReference>
<organism evidence="1 2">
    <name type="scientific">Uabimicrobium amorphum</name>
    <dbReference type="NCBI Taxonomy" id="2596890"/>
    <lineage>
        <taxon>Bacteria</taxon>
        <taxon>Pseudomonadati</taxon>
        <taxon>Planctomycetota</taxon>
        <taxon>Candidatus Uabimicrobiia</taxon>
        <taxon>Candidatus Uabimicrobiales</taxon>
        <taxon>Candidatus Uabimicrobiaceae</taxon>
        <taxon>Candidatus Uabimicrobium</taxon>
    </lineage>
</organism>
<dbReference type="PROSITE" id="PS51257">
    <property type="entry name" value="PROKAR_LIPOPROTEIN"/>
    <property type="match status" value="1"/>
</dbReference>
<name>A0A5S9IT82_UABAM</name>
<gene>
    <name evidence="1" type="ORF">UABAM_05916</name>
</gene>
<proteinExistence type="predicted"/>
<dbReference type="AlphaFoldDB" id="A0A5S9IT82"/>
<dbReference type="RefSeq" id="WP_151971521.1">
    <property type="nucleotide sequence ID" value="NZ_AP019860.1"/>
</dbReference>
<evidence type="ECO:0008006" key="3">
    <source>
        <dbReference type="Google" id="ProtNLM"/>
    </source>
</evidence>
<protein>
    <recommendedName>
        <fullName evidence="3">Lipoprotein</fullName>
    </recommendedName>
</protein>
<evidence type="ECO:0000313" key="2">
    <source>
        <dbReference type="Proteomes" id="UP000326354"/>
    </source>
</evidence>
<dbReference type="KEGG" id="uam:UABAM_05916"/>